<feature type="transmembrane region" description="Helical" evidence="7">
    <location>
        <begin position="309"/>
        <end position="340"/>
    </location>
</feature>
<sequence>MAAPTPLTIALHEIRTSGRTRGLLIAVVLGCVLVVTGSILGASMQHRVSVGAGVAHEGVDIVVRSEQGAAVDTDAALGGGSSMSPGDVSSIAELPGVASTSGLARGSAALWAGDSVLPTVLESIPSGDFAWQRLDEGRLPEEGTEIALNRDLLRDAGLRVGDTVVLGNAASGQAAFTVVGSVDTRGALAYQATGYGLVTLPVASTIAGIDGVNEVTVRLEPGADPDEVISAINSTTPVGWPQKTSEIVSATEQVYGIGMGVLTAMINGFALIAAMIAVVVLAAVVWASLPGRRERFAMLRLIGATRGQLASIIALETGIIALLGAILALPLGIAAAYIVVPLVGHIPGVPALTWSDIEIPVAPMIAVPLGALGASLVAALVPMASVARISPAGARRATSTPTAAHPARTATLFVAVIAAVVFLFVAALHLGIYWTAAAGALVAVLWIAATPAVARILAGRGAALTANRFPVASLTLSGIQRFPGRAAATGLGASLAAVVIAVSLVTLSSVAAISAARTSSEPVSDLMVGAYAGSASLGDTTLDQLSEVDGVHGAVPITASRLTLVGPSSDTGFSDRAETRLSGNVVAVDVADLLEVSEGRFPLTEVAGDELYLPESTVPPFADGAEVTVRGPDGEVTLTARYVEDLPFPQLVAPSVLDQLGATPQVPAVWLSVADDADRTTVLDSVRAIATVAGDLSVSGPAVSDARVDGVISIARGLAIGMLAVAVLIAVIGAAVIVSTTLRERATEMSVLRLLGMNAASLRRSVSAETWTVGTLSVVAGLALGITLGCAATLAVATELGLDPLIRIPIITVIILGAATVLGLRMAASSPLDRVATVPPARALRASTTGENS</sequence>
<reference evidence="9 10" key="1">
    <citation type="submission" date="2024-09" db="EMBL/GenBank/DDBJ databases">
        <authorList>
            <person name="Sun Q."/>
            <person name="Mori K."/>
        </authorList>
    </citation>
    <scope>NUCLEOTIDE SEQUENCE [LARGE SCALE GENOMIC DNA]</scope>
    <source>
        <strain evidence="9 10">CCM 7659</strain>
    </source>
</reference>
<evidence type="ECO:0000259" key="8">
    <source>
        <dbReference type="Pfam" id="PF02687"/>
    </source>
</evidence>
<accession>A0ABV5JN04</accession>
<feature type="transmembrane region" description="Helical" evidence="7">
    <location>
        <begin position="436"/>
        <end position="458"/>
    </location>
</feature>
<evidence type="ECO:0000313" key="9">
    <source>
        <dbReference type="EMBL" id="MFB9259093.1"/>
    </source>
</evidence>
<keyword evidence="2" id="KW-1003">Cell membrane</keyword>
<feature type="transmembrane region" description="Helical" evidence="7">
    <location>
        <begin position="269"/>
        <end position="289"/>
    </location>
</feature>
<evidence type="ECO:0000256" key="5">
    <source>
        <dbReference type="ARBA" id="ARBA00023136"/>
    </source>
</evidence>
<dbReference type="Pfam" id="PF02687">
    <property type="entry name" value="FtsX"/>
    <property type="match status" value="2"/>
</dbReference>
<proteinExistence type="inferred from homology"/>
<name>A0ABV5JN04_9ACTN</name>
<evidence type="ECO:0000256" key="6">
    <source>
        <dbReference type="ARBA" id="ARBA00038076"/>
    </source>
</evidence>
<feature type="transmembrane region" description="Helical" evidence="7">
    <location>
        <begin position="718"/>
        <end position="742"/>
    </location>
</feature>
<keyword evidence="4 7" id="KW-1133">Transmembrane helix</keyword>
<feature type="transmembrane region" description="Helical" evidence="7">
    <location>
        <begin position="491"/>
        <end position="516"/>
    </location>
</feature>
<comment type="subcellular location">
    <subcellularLocation>
        <location evidence="1">Cell membrane</location>
        <topology evidence="1">Multi-pass membrane protein</topology>
    </subcellularLocation>
</comment>
<dbReference type="EMBL" id="JBHMDY010000002">
    <property type="protein sequence ID" value="MFB9259093.1"/>
    <property type="molecule type" value="Genomic_DNA"/>
</dbReference>
<dbReference type="Proteomes" id="UP001589700">
    <property type="component" value="Unassembled WGS sequence"/>
</dbReference>
<comment type="caution">
    <text evidence="9">The sequence shown here is derived from an EMBL/GenBank/DDBJ whole genome shotgun (WGS) entry which is preliminary data.</text>
</comment>
<dbReference type="RefSeq" id="WP_380023117.1">
    <property type="nucleotide sequence ID" value="NZ_JBHMDY010000002.1"/>
</dbReference>
<feature type="transmembrane region" description="Helical" evidence="7">
    <location>
        <begin position="410"/>
        <end position="430"/>
    </location>
</feature>
<dbReference type="InterPro" id="IPR050250">
    <property type="entry name" value="Macrolide_Exporter_MacB"/>
</dbReference>
<keyword evidence="5 7" id="KW-0472">Membrane</keyword>
<evidence type="ECO:0000256" key="2">
    <source>
        <dbReference type="ARBA" id="ARBA00022475"/>
    </source>
</evidence>
<keyword evidence="3 7" id="KW-0812">Transmembrane</keyword>
<feature type="domain" description="ABC3 transporter permease C-terminal" evidence="8">
    <location>
        <begin position="722"/>
        <end position="823"/>
    </location>
</feature>
<feature type="transmembrane region" description="Helical" evidence="7">
    <location>
        <begin position="23"/>
        <end position="44"/>
    </location>
</feature>
<evidence type="ECO:0000256" key="4">
    <source>
        <dbReference type="ARBA" id="ARBA00022989"/>
    </source>
</evidence>
<evidence type="ECO:0000256" key="7">
    <source>
        <dbReference type="SAM" id="Phobius"/>
    </source>
</evidence>
<feature type="transmembrane region" description="Helical" evidence="7">
    <location>
        <begin position="771"/>
        <end position="798"/>
    </location>
</feature>
<gene>
    <name evidence="9" type="ORF">ACFFVD_04690</name>
</gene>
<evidence type="ECO:0000256" key="3">
    <source>
        <dbReference type="ARBA" id="ARBA00022692"/>
    </source>
</evidence>
<dbReference type="PANTHER" id="PTHR30572">
    <property type="entry name" value="MEMBRANE COMPONENT OF TRANSPORTER-RELATED"/>
    <property type="match status" value="1"/>
</dbReference>
<protein>
    <submittedName>
        <fullName evidence="9">ABC transporter permease</fullName>
    </submittedName>
</protein>
<keyword evidence="10" id="KW-1185">Reference proteome</keyword>
<comment type="similarity">
    <text evidence="6">Belongs to the ABC-4 integral membrane protein family.</text>
</comment>
<feature type="domain" description="ABC3 transporter permease C-terminal" evidence="8">
    <location>
        <begin position="268"/>
        <end position="391"/>
    </location>
</feature>
<dbReference type="PANTHER" id="PTHR30572:SF4">
    <property type="entry name" value="ABC TRANSPORTER PERMEASE YTRF"/>
    <property type="match status" value="1"/>
</dbReference>
<evidence type="ECO:0000313" key="10">
    <source>
        <dbReference type="Proteomes" id="UP001589700"/>
    </source>
</evidence>
<organism evidence="9 10">
    <name type="scientific">Dietzia aerolata</name>
    <dbReference type="NCBI Taxonomy" id="595984"/>
    <lineage>
        <taxon>Bacteria</taxon>
        <taxon>Bacillati</taxon>
        <taxon>Actinomycetota</taxon>
        <taxon>Actinomycetes</taxon>
        <taxon>Mycobacteriales</taxon>
        <taxon>Dietziaceae</taxon>
        <taxon>Dietzia</taxon>
    </lineage>
</organism>
<evidence type="ECO:0000256" key="1">
    <source>
        <dbReference type="ARBA" id="ARBA00004651"/>
    </source>
</evidence>
<feature type="transmembrane region" description="Helical" evidence="7">
    <location>
        <begin position="360"/>
        <end position="389"/>
    </location>
</feature>
<feature type="transmembrane region" description="Helical" evidence="7">
    <location>
        <begin position="804"/>
        <end position="824"/>
    </location>
</feature>
<dbReference type="InterPro" id="IPR003838">
    <property type="entry name" value="ABC3_permease_C"/>
</dbReference>